<keyword evidence="2" id="KW-1133">Transmembrane helix</keyword>
<keyword evidence="2" id="KW-0812">Transmembrane</keyword>
<proteinExistence type="predicted"/>
<evidence type="ECO:0000313" key="3">
    <source>
        <dbReference type="EMBL" id="CAB9512138.1"/>
    </source>
</evidence>
<feature type="compositionally biased region" description="Low complexity" evidence="1">
    <location>
        <begin position="181"/>
        <end position="191"/>
    </location>
</feature>
<gene>
    <name evidence="3" type="ORF">SEMRO_521_G159250.1</name>
</gene>
<dbReference type="InterPro" id="IPR011993">
    <property type="entry name" value="PH-like_dom_sf"/>
</dbReference>
<accession>A0A9N8HEK9</accession>
<evidence type="ECO:0000313" key="4">
    <source>
        <dbReference type="Proteomes" id="UP001153069"/>
    </source>
</evidence>
<protein>
    <submittedName>
        <fullName evidence="3">Uncharacterized protein</fullName>
    </submittedName>
</protein>
<dbReference type="AlphaFoldDB" id="A0A9N8HEK9"/>
<comment type="caution">
    <text evidence="3">The sequence shown here is derived from an EMBL/GenBank/DDBJ whole genome shotgun (WGS) entry which is preliminary data.</text>
</comment>
<feature type="region of interest" description="Disordered" evidence="1">
    <location>
        <begin position="122"/>
        <end position="197"/>
    </location>
</feature>
<reference evidence="3" key="1">
    <citation type="submission" date="2020-06" db="EMBL/GenBank/DDBJ databases">
        <authorList>
            <consortium name="Plant Systems Biology data submission"/>
        </authorList>
    </citation>
    <scope>NUCLEOTIDE SEQUENCE</scope>
    <source>
        <strain evidence="3">D6</strain>
    </source>
</reference>
<feature type="transmembrane region" description="Helical" evidence="2">
    <location>
        <begin position="45"/>
        <end position="65"/>
    </location>
</feature>
<evidence type="ECO:0000256" key="2">
    <source>
        <dbReference type="SAM" id="Phobius"/>
    </source>
</evidence>
<keyword evidence="4" id="KW-1185">Reference proteome</keyword>
<dbReference type="Proteomes" id="UP001153069">
    <property type="component" value="Unassembled WGS sequence"/>
</dbReference>
<dbReference type="OrthoDB" id="41669at2759"/>
<organism evidence="3 4">
    <name type="scientific">Seminavis robusta</name>
    <dbReference type="NCBI Taxonomy" id="568900"/>
    <lineage>
        <taxon>Eukaryota</taxon>
        <taxon>Sar</taxon>
        <taxon>Stramenopiles</taxon>
        <taxon>Ochrophyta</taxon>
        <taxon>Bacillariophyta</taxon>
        <taxon>Bacillariophyceae</taxon>
        <taxon>Bacillariophycidae</taxon>
        <taxon>Naviculales</taxon>
        <taxon>Naviculaceae</taxon>
        <taxon>Seminavis</taxon>
    </lineage>
</organism>
<keyword evidence="2" id="KW-0472">Membrane</keyword>
<feature type="compositionally biased region" description="Low complexity" evidence="1">
    <location>
        <begin position="129"/>
        <end position="153"/>
    </location>
</feature>
<sequence length="382" mass="42539">MATSVLLRPLPLGESYYSHYSRYQYDTTSAPSYSDSSAESVATGVWNYMAGVGLFLVVWVLTLMLPKGMRKQFFGANPRRYARRRYQASEFGDMSTTFSALMMDSVDESILQEVEKRRLHDMSTLGPPSSTMSSKLQQQQQLQRPQQQSSRGSTVADSESGIESIYLRPMARGTAAKRGKAGSTTTGSTTTNSMFRASPGLFGSSLGHPAIPRLPSAKILNETMQRLKTRGIRLVAHGVASESKRVWIKFEEDTTSLSWQTEFPRKIPNQLGEVSLVMMRGALHRIALPNILYVDVGKKTNAFMKEENKDMLDTVCFSLLTQNGSLDLQANSRLERDALVICFSMILDEVHSQDWRSLYAESPETSAVQSTCTGSDLNQVEF</sequence>
<dbReference type="Gene3D" id="2.30.29.30">
    <property type="entry name" value="Pleckstrin-homology domain (PH domain)/Phosphotyrosine-binding domain (PTB)"/>
    <property type="match status" value="1"/>
</dbReference>
<evidence type="ECO:0000256" key="1">
    <source>
        <dbReference type="SAM" id="MobiDB-lite"/>
    </source>
</evidence>
<name>A0A9N8HEK9_9STRA</name>
<dbReference type="EMBL" id="CAICTM010000520">
    <property type="protein sequence ID" value="CAB9512138.1"/>
    <property type="molecule type" value="Genomic_DNA"/>
</dbReference>